<dbReference type="EMBL" id="MU277204">
    <property type="protein sequence ID" value="KAI0063108.1"/>
    <property type="molecule type" value="Genomic_DNA"/>
</dbReference>
<reference evidence="1" key="1">
    <citation type="submission" date="2021-03" db="EMBL/GenBank/DDBJ databases">
        <authorList>
            <consortium name="DOE Joint Genome Institute"/>
            <person name="Ahrendt S."/>
            <person name="Looney B.P."/>
            <person name="Miyauchi S."/>
            <person name="Morin E."/>
            <person name="Drula E."/>
            <person name="Courty P.E."/>
            <person name="Chicoki N."/>
            <person name="Fauchery L."/>
            <person name="Kohler A."/>
            <person name="Kuo A."/>
            <person name="Labutti K."/>
            <person name="Pangilinan J."/>
            <person name="Lipzen A."/>
            <person name="Riley R."/>
            <person name="Andreopoulos W."/>
            <person name="He G."/>
            <person name="Johnson J."/>
            <person name="Barry K.W."/>
            <person name="Grigoriev I.V."/>
            <person name="Nagy L."/>
            <person name="Hibbett D."/>
            <person name="Henrissat B."/>
            <person name="Matheny P.B."/>
            <person name="Labbe J."/>
            <person name="Martin F."/>
        </authorList>
    </citation>
    <scope>NUCLEOTIDE SEQUENCE</scope>
    <source>
        <strain evidence="1">HHB10654</strain>
    </source>
</reference>
<proteinExistence type="predicted"/>
<keyword evidence="2" id="KW-1185">Reference proteome</keyword>
<comment type="caution">
    <text evidence="1">The sequence shown here is derived from an EMBL/GenBank/DDBJ whole genome shotgun (WGS) entry which is preliminary data.</text>
</comment>
<gene>
    <name evidence="1" type="ORF">BV25DRAFT_1938009</name>
</gene>
<name>A0ACB8T3L1_9AGAM</name>
<organism evidence="1 2">
    <name type="scientific">Artomyces pyxidatus</name>
    <dbReference type="NCBI Taxonomy" id="48021"/>
    <lineage>
        <taxon>Eukaryota</taxon>
        <taxon>Fungi</taxon>
        <taxon>Dikarya</taxon>
        <taxon>Basidiomycota</taxon>
        <taxon>Agaricomycotina</taxon>
        <taxon>Agaricomycetes</taxon>
        <taxon>Russulales</taxon>
        <taxon>Auriscalpiaceae</taxon>
        <taxon>Artomyces</taxon>
    </lineage>
</organism>
<accession>A0ACB8T3L1</accession>
<dbReference type="Proteomes" id="UP000814140">
    <property type="component" value="Unassembled WGS sequence"/>
</dbReference>
<evidence type="ECO:0000313" key="2">
    <source>
        <dbReference type="Proteomes" id="UP000814140"/>
    </source>
</evidence>
<evidence type="ECO:0000313" key="1">
    <source>
        <dbReference type="EMBL" id="KAI0063108.1"/>
    </source>
</evidence>
<protein>
    <submittedName>
        <fullName evidence="1">Uncharacterized protein</fullName>
    </submittedName>
</protein>
<sequence>MSAAARKQAPRPARPAVLYRKGRAPKGAEAQLSSDEDEDGDVQAPEEERDVALEGEQDFLAVGGNGDDEEEERRPKAVGKMSVTLRDVNISKDGKVLVAGREEVGRTELEEEDSEEESEEEDKLKAAGQESEEESSEYEFDSEEEEKPKLQFRPVFVPKRVRTTVAELADENSEEALRKRELEAEERRKQSHDLVAESIRRELAEKEKEEEVPDVDDTDGLDPAVEFDAWRLRELARIKRDKEAELEREKEREEVERRRALPEEQRLKEDLERANKLREEKPKGQQVFLQKYWHKGAFHQDEEILKRHDYTEATASTVDVSILPAVMQVKNFGKRGRTKYTHLVDQDTTAGNGGFGGAGSVKTGGKGTDGGGCFLCGGPHLKKDCPQNTGMVPGRPGTGANAAPTGVRDERKGSWRDRDDGFQSRDRGYRPRSRSPERDRDRDRDRGSRERSPRRERWREEDDRRWKERRRSRSREGYDRDEKRRRVD</sequence>
<reference evidence="1" key="2">
    <citation type="journal article" date="2022" name="New Phytol.">
        <title>Evolutionary transition to the ectomycorrhizal habit in the genomes of a hyperdiverse lineage of mushroom-forming fungi.</title>
        <authorList>
            <person name="Looney B."/>
            <person name="Miyauchi S."/>
            <person name="Morin E."/>
            <person name="Drula E."/>
            <person name="Courty P.E."/>
            <person name="Kohler A."/>
            <person name="Kuo A."/>
            <person name="LaButti K."/>
            <person name="Pangilinan J."/>
            <person name="Lipzen A."/>
            <person name="Riley R."/>
            <person name="Andreopoulos W."/>
            <person name="He G."/>
            <person name="Johnson J."/>
            <person name="Nolan M."/>
            <person name="Tritt A."/>
            <person name="Barry K.W."/>
            <person name="Grigoriev I.V."/>
            <person name="Nagy L.G."/>
            <person name="Hibbett D."/>
            <person name="Henrissat B."/>
            <person name="Matheny P.B."/>
            <person name="Labbe J."/>
            <person name="Martin F.M."/>
        </authorList>
    </citation>
    <scope>NUCLEOTIDE SEQUENCE</scope>
    <source>
        <strain evidence="1">HHB10654</strain>
    </source>
</reference>